<evidence type="ECO:0000313" key="2">
    <source>
        <dbReference type="Proteomes" id="UP000005402"/>
    </source>
</evidence>
<evidence type="ECO:0000313" key="1">
    <source>
        <dbReference type="EMBL" id="EHO07729.1"/>
    </source>
</evidence>
<reference evidence="1" key="1">
    <citation type="submission" date="2012-07" db="EMBL/GenBank/DDBJ databases">
        <title>The Genome Sequence of Myroides odoratimimus CCUG 10230.</title>
        <authorList>
            <consortium name="The Broad Institute Genome Sequencing Platform"/>
            <person name="Earl A."/>
            <person name="Ward D."/>
            <person name="Feldgarden M."/>
            <person name="Gevers D."/>
            <person name="Huys G."/>
            <person name="Walker B."/>
            <person name="Young S.K."/>
            <person name="Zeng Q."/>
            <person name="Gargeya S."/>
            <person name="Fitzgerald M."/>
            <person name="Haas B."/>
            <person name="Abouelleil A."/>
            <person name="Alvarado L."/>
            <person name="Arachchi H.M."/>
            <person name="Berlin A.M."/>
            <person name="Chapman S.B."/>
            <person name="Goldberg J."/>
            <person name="Griggs A."/>
            <person name="Gujja S."/>
            <person name="Hansen M."/>
            <person name="Howarth C."/>
            <person name="Imamovic A."/>
            <person name="Larimer J."/>
            <person name="McCowen C."/>
            <person name="Montmayeur A."/>
            <person name="Murphy C."/>
            <person name="Neiman D."/>
            <person name="Pearson M."/>
            <person name="Priest M."/>
            <person name="Roberts A."/>
            <person name="Saif S."/>
            <person name="Shea T."/>
            <person name="Sisk P."/>
            <person name="Sykes S."/>
            <person name="Wortman J."/>
            <person name="Nusbaum C."/>
            <person name="Birren B."/>
        </authorList>
    </citation>
    <scope>NUCLEOTIDE SEQUENCE [LARGE SCALE GENOMIC DNA]</scope>
    <source>
        <strain evidence="1">CCUG 10230</strain>
    </source>
</reference>
<sequence>MEFMRITKLFSCSISTVNQIKSAIFQYSNNIIADKILVLEPFTKKFTS</sequence>
<keyword evidence="2" id="KW-1185">Reference proteome</keyword>
<protein>
    <recommendedName>
        <fullName evidence="3">Transposase</fullName>
    </recommendedName>
</protein>
<organism evidence="1 2">
    <name type="scientific">Myroides odoratimimus CCUG 10230</name>
    <dbReference type="NCBI Taxonomy" id="883150"/>
    <lineage>
        <taxon>Bacteria</taxon>
        <taxon>Pseudomonadati</taxon>
        <taxon>Bacteroidota</taxon>
        <taxon>Flavobacteriia</taxon>
        <taxon>Flavobacteriales</taxon>
        <taxon>Flavobacteriaceae</taxon>
        <taxon>Myroides</taxon>
    </lineage>
</organism>
<dbReference type="EMBL" id="AGEC02000008">
    <property type="protein sequence ID" value="EHO07729.1"/>
    <property type="molecule type" value="Genomic_DNA"/>
</dbReference>
<evidence type="ECO:0008006" key="3">
    <source>
        <dbReference type="Google" id="ProtNLM"/>
    </source>
</evidence>
<accession>A0ABP2N902</accession>
<proteinExistence type="predicted"/>
<name>A0ABP2N902_9FLAO</name>
<gene>
    <name evidence="1" type="ORF">HMPREF9712_02465</name>
</gene>
<comment type="caution">
    <text evidence="1">The sequence shown here is derived from an EMBL/GenBank/DDBJ whole genome shotgun (WGS) entry which is preliminary data.</text>
</comment>
<dbReference type="Proteomes" id="UP000005402">
    <property type="component" value="Unassembled WGS sequence"/>
</dbReference>